<feature type="transmembrane region" description="Helical" evidence="1">
    <location>
        <begin position="171"/>
        <end position="195"/>
    </location>
</feature>
<feature type="transmembrane region" description="Helical" evidence="1">
    <location>
        <begin position="109"/>
        <end position="133"/>
    </location>
</feature>
<reference evidence="2 3" key="1">
    <citation type="submission" date="2020-04" db="EMBL/GenBank/DDBJ databases">
        <title>Genomic insights into acetone-butanol-ethanol (ABE) fermentation by sequencing solventogenic clostridia strains.</title>
        <authorList>
            <person name="Brown S."/>
        </authorList>
    </citation>
    <scope>NUCLEOTIDE SEQUENCE [LARGE SCALE GENOMIC DNA]</scope>
    <source>
        <strain evidence="2 3">DJ011</strain>
    </source>
</reference>
<evidence type="ECO:0000313" key="2">
    <source>
        <dbReference type="EMBL" id="MBC2396559.1"/>
    </source>
</evidence>
<protein>
    <submittedName>
        <fullName evidence="2">Stage II sporulation protein M</fullName>
    </submittedName>
</protein>
<keyword evidence="1" id="KW-0812">Transmembrane</keyword>
<organism evidence="2 3">
    <name type="scientific">Clostridium tetanomorphum</name>
    <dbReference type="NCBI Taxonomy" id="1553"/>
    <lineage>
        <taxon>Bacteria</taxon>
        <taxon>Bacillati</taxon>
        <taxon>Bacillota</taxon>
        <taxon>Clostridia</taxon>
        <taxon>Eubacteriales</taxon>
        <taxon>Clostridiaceae</taxon>
        <taxon>Clostridium</taxon>
    </lineage>
</organism>
<dbReference type="InterPro" id="IPR014196">
    <property type="entry name" value="SpoIIM"/>
</dbReference>
<dbReference type="NCBIfam" id="TIGR02831">
    <property type="entry name" value="spo_II_M"/>
    <property type="match status" value="1"/>
</dbReference>
<dbReference type="PIRSF" id="PIRSF038973">
    <property type="entry name" value="SpoIIM"/>
    <property type="match status" value="1"/>
</dbReference>
<feature type="transmembrane region" description="Helical" evidence="1">
    <location>
        <begin position="18"/>
        <end position="39"/>
    </location>
</feature>
<dbReference type="EMBL" id="JAAZWO010000002">
    <property type="protein sequence ID" value="MBC2396559.1"/>
    <property type="molecule type" value="Genomic_DNA"/>
</dbReference>
<feature type="transmembrane region" description="Helical" evidence="1">
    <location>
        <begin position="82"/>
        <end position="102"/>
    </location>
</feature>
<name>A0A923E7M2_CLOTT</name>
<feature type="transmembrane region" description="Helical" evidence="1">
    <location>
        <begin position="139"/>
        <end position="159"/>
    </location>
</feature>
<dbReference type="AlphaFoldDB" id="A0A923E7M2"/>
<dbReference type="Proteomes" id="UP000563151">
    <property type="component" value="Unassembled WGS sequence"/>
</dbReference>
<evidence type="ECO:0000313" key="3">
    <source>
        <dbReference type="Proteomes" id="UP000563151"/>
    </source>
</evidence>
<keyword evidence="1" id="KW-1133">Transmembrane helix</keyword>
<keyword evidence="1" id="KW-0472">Membrane</keyword>
<comment type="caution">
    <text evidence="2">The sequence shown here is derived from an EMBL/GenBank/DDBJ whole genome shotgun (WGS) entry which is preliminary data.</text>
</comment>
<dbReference type="Pfam" id="PF01944">
    <property type="entry name" value="SpoIIM"/>
    <property type="match status" value="1"/>
</dbReference>
<evidence type="ECO:0000256" key="1">
    <source>
        <dbReference type="SAM" id="Phobius"/>
    </source>
</evidence>
<dbReference type="InterPro" id="IPR002798">
    <property type="entry name" value="SpoIIM-like"/>
</dbReference>
<gene>
    <name evidence="2" type="primary">spoIIM</name>
    <name evidence="2" type="ORF">HGG79_02030</name>
</gene>
<sequence length="208" mass="23643">MIKNGLTSEFGGHLQENFWLYIISLLCIFTGIVLGIYSVKYMGEVYKNDLLSYITSFTEYIGNRDIDYKTVLLGTIKNNMPFIILIWFLGMTMIGIPIILIIDLIKGYTLGFTVSIMINSVGTKGLLISLLTVIPQNVIYIPCIILSSVLAMEFSLNFLRERIGKRTNNGLWIRVFSYSLSFLFIVLIMFLGFIFEAYGTPNILKIII</sequence>
<accession>A0A923E7M2</accession>
<keyword evidence="3" id="KW-1185">Reference proteome</keyword>
<proteinExistence type="predicted"/>